<dbReference type="KEGG" id="pvl:AOB99_04320"/>
<proteinExistence type="predicted"/>
<dbReference type="EMBL" id="CP059056">
    <property type="protein sequence ID" value="QLJ20136.1"/>
    <property type="molecule type" value="Genomic_DNA"/>
</dbReference>
<evidence type="ECO:0000313" key="1">
    <source>
        <dbReference type="EMBL" id="QLJ20136.1"/>
    </source>
</evidence>
<organism evidence="1">
    <name type="scientific">Proteus mirabilis</name>
    <dbReference type="NCBI Taxonomy" id="584"/>
    <lineage>
        <taxon>Bacteria</taxon>
        <taxon>Pseudomonadati</taxon>
        <taxon>Pseudomonadota</taxon>
        <taxon>Gammaproteobacteria</taxon>
        <taxon>Enterobacterales</taxon>
        <taxon>Morganellaceae</taxon>
        <taxon>Proteus</taxon>
    </lineage>
</organism>
<reference evidence="1" key="1">
    <citation type="submission" date="2020-07" db="EMBL/GenBank/DDBJ databases">
        <title>Hypervirulent multi-drug resistant Proteus mirabilis strain with mosaic plasmid.</title>
        <authorList>
            <person name="Shelenkov A."/>
            <person name="Mikhaylova Y.V."/>
            <person name="Yanushevich Y.G."/>
            <person name="Petrova L."/>
            <person name="Fomina V."/>
            <person name="Zamyatin M."/>
            <person name="Shagin D."/>
        </authorList>
    </citation>
    <scope>NUCLEOTIDE SEQUENCE</scope>
    <source>
        <strain evidence="1">CriePir89</strain>
    </source>
</reference>
<dbReference type="AlphaFoldDB" id="A0A7D6A807"/>
<evidence type="ECO:0008006" key="2">
    <source>
        <dbReference type="Google" id="ProtNLM"/>
    </source>
</evidence>
<accession>A0A7D6A807</accession>
<protein>
    <recommendedName>
        <fullName evidence="2">N-acetyltransferase</fullName>
    </recommendedName>
</protein>
<sequence length="192" mass="22248">MELLMPELTIRECGEEAIRLTNELFQQSEQSFMAYLLNESDLAWCIASTRNFPPERQLPWDHAGQTFQNDNGFSFCFKFLDMQNRPAGACICEYCSDNVLNIEMIQNFQIKPSILDGNTLKFMLYTIVFFLLLTQGTGVRLMFPINENVATYYVEKHGFQDLTGDGSKEILYRSAEDLLNWFEQNNRSVDSE</sequence>
<gene>
    <name evidence="1" type="ORF">HZ283_04610</name>
</gene>
<name>A0A7D6A807_PROMI</name>